<proteinExistence type="predicted"/>
<accession>A0A4Y2UGK1</accession>
<evidence type="ECO:0000313" key="2">
    <source>
        <dbReference type="EMBL" id="GBO11723.1"/>
    </source>
</evidence>
<gene>
    <name evidence="2" type="ORF">AVEN_216123_1</name>
</gene>
<evidence type="ECO:0000313" key="3">
    <source>
        <dbReference type="Proteomes" id="UP000499080"/>
    </source>
</evidence>
<organism evidence="2 3">
    <name type="scientific">Araneus ventricosus</name>
    <name type="common">Orbweaver spider</name>
    <name type="synonym">Epeira ventricosa</name>
    <dbReference type="NCBI Taxonomy" id="182803"/>
    <lineage>
        <taxon>Eukaryota</taxon>
        <taxon>Metazoa</taxon>
        <taxon>Ecdysozoa</taxon>
        <taxon>Arthropoda</taxon>
        <taxon>Chelicerata</taxon>
        <taxon>Arachnida</taxon>
        <taxon>Araneae</taxon>
        <taxon>Araneomorphae</taxon>
        <taxon>Entelegynae</taxon>
        <taxon>Araneoidea</taxon>
        <taxon>Araneidae</taxon>
        <taxon>Araneus</taxon>
    </lineage>
</organism>
<feature type="region of interest" description="Disordered" evidence="1">
    <location>
        <begin position="1"/>
        <end position="25"/>
    </location>
</feature>
<sequence>MTLGLRRNRGGDGAPHFTESGHPRTRLKNTLKNIKAMGPHIDDEHEAYNPWGRPGAGAPFQREDGKPFEEKLLPAIASLSAIESDHCHDEFGNGLSLKTRSHGHRELDHYRHSPCRPSSPTATFIESDCCRDWSDHCHQV</sequence>
<name>A0A4Y2UGK1_ARAVE</name>
<dbReference type="EMBL" id="BGPR01036488">
    <property type="protein sequence ID" value="GBO11723.1"/>
    <property type="molecule type" value="Genomic_DNA"/>
</dbReference>
<dbReference type="Proteomes" id="UP000499080">
    <property type="component" value="Unassembled WGS sequence"/>
</dbReference>
<keyword evidence="3" id="KW-1185">Reference proteome</keyword>
<comment type="caution">
    <text evidence="2">The sequence shown here is derived from an EMBL/GenBank/DDBJ whole genome shotgun (WGS) entry which is preliminary data.</text>
</comment>
<dbReference type="OrthoDB" id="8185397at2759"/>
<feature type="region of interest" description="Disordered" evidence="1">
    <location>
        <begin position="42"/>
        <end position="64"/>
    </location>
</feature>
<reference evidence="2 3" key="1">
    <citation type="journal article" date="2019" name="Sci. Rep.">
        <title>Orb-weaving spider Araneus ventricosus genome elucidates the spidroin gene catalogue.</title>
        <authorList>
            <person name="Kono N."/>
            <person name="Nakamura H."/>
            <person name="Ohtoshi R."/>
            <person name="Moran D.A.P."/>
            <person name="Shinohara A."/>
            <person name="Yoshida Y."/>
            <person name="Fujiwara M."/>
            <person name="Mori M."/>
            <person name="Tomita M."/>
            <person name="Arakawa K."/>
        </authorList>
    </citation>
    <scope>NUCLEOTIDE SEQUENCE [LARGE SCALE GENOMIC DNA]</scope>
</reference>
<evidence type="ECO:0000256" key="1">
    <source>
        <dbReference type="SAM" id="MobiDB-lite"/>
    </source>
</evidence>
<protein>
    <submittedName>
        <fullName evidence="2">Uncharacterized protein</fullName>
    </submittedName>
</protein>
<dbReference type="AlphaFoldDB" id="A0A4Y2UGK1"/>